<organism evidence="1">
    <name type="scientific">Amphimedon queenslandica</name>
    <name type="common">Sponge</name>
    <dbReference type="NCBI Taxonomy" id="400682"/>
    <lineage>
        <taxon>Eukaryota</taxon>
        <taxon>Metazoa</taxon>
        <taxon>Porifera</taxon>
        <taxon>Demospongiae</taxon>
        <taxon>Heteroscleromorpha</taxon>
        <taxon>Haplosclerida</taxon>
        <taxon>Niphatidae</taxon>
        <taxon>Amphimedon</taxon>
    </lineage>
</organism>
<dbReference type="InParanoid" id="A0A1X7URI4"/>
<reference evidence="1" key="1">
    <citation type="submission" date="2017-05" db="UniProtKB">
        <authorList>
            <consortium name="EnsemblMetazoa"/>
        </authorList>
    </citation>
    <scope>IDENTIFICATION</scope>
</reference>
<proteinExistence type="predicted"/>
<dbReference type="AlphaFoldDB" id="A0A1X7URI4"/>
<name>A0A1X7URI4_AMPQE</name>
<dbReference type="EnsemblMetazoa" id="Aqu2.1.30276_001">
    <property type="protein sequence ID" value="Aqu2.1.30276_001"/>
    <property type="gene ID" value="Aqu2.1.30276"/>
</dbReference>
<accession>A0A1X7URI4</accession>
<sequence length="87" mass="9601">MAVISKRVGDKADTLAACMEMLLKFKALQQSPAHSNNPMLHLLYEWKIGGGYREDLIEALKCADLHQLADQVKVSDYRPASGVSLTV</sequence>
<evidence type="ECO:0008006" key="2">
    <source>
        <dbReference type="Google" id="ProtNLM"/>
    </source>
</evidence>
<protein>
    <recommendedName>
        <fullName evidence="2">Death domain-containing protein</fullName>
    </recommendedName>
</protein>
<evidence type="ECO:0000313" key="1">
    <source>
        <dbReference type="EnsemblMetazoa" id="Aqu2.1.30276_001"/>
    </source>
</evidence>